<keyword evidence="3" id="KW-1185">Reference proteome</keyword>
<dbReference type="EMBL" id="JALIEB010000007">
    <property type="protein sequence ID" value="MCV3272188.1"/>
    <property type="molecule type" value="Genomic_DNA"/>
</dbReference>
<protein>
    <submittedName>
        <fullName evidence="2">Uncharacterized protein</fullName>
    </submittedName>
</protein>
<organism evidence="2 3">
    <name type="scientific">Roseobacter sinensis</name>
    <dbReference type="NCBI Taxonomy" id="2931391"/>
    <lineage>
        <taxon>Bacteria</taxon>
        <taxon>Pseudomonadati</taxon>
        <taxon>Pseudomonadota</taxon>
        <taxon>Alphaproteobacteria</taxon>
        <taxon>Rhodobacterales</taxon>
        <taxon>Roseobacteraceae</taxon>
        <taxon>Roseobacter</taxon>
    </lineage>
</organism>
<feature type="chain" id="PRO_5045131585" evidence="1">
    <location>
        <begin position="18"/>
        <end position="160"/>
    </location>
</feature>
<evidence type="ECO:0000256" key="1">
    <source>
        <dbReference type="SAM" id="SignalP"/>
    </source>
</evidence>
<name>A0ABT3BF57_9RHOB</name>
<feature type="signal peptide" evidence="1">
    <location>
        <begin position="1"/>
        <end position="17"/>
    </location>
</feature>
<proteinExistence type="predicted"/>
<dbReference type="RefSeq" id="WP_263844515.1">
    <property type="nucleotide sequence ID" value="NZ_JALIEB010000007.1"/>
</dbReference>
<gene>
    <name evidence="2" type="ORF">MUB52_12190</name>
</gene>
<evidence type="ECO:0000313" key="3">
    <source>
        <dbReference type="Proteomes" id="UP001208690"/>
    </source>
</evidence>
<dbReference type="Proteomes" id="UP001208690">
    <property type="component" value="Unassembled WGS sequence"/>
</dbReference>
<sequence length="160" mass="17019">MIRAALIPLALAGAASANSVAESAIASFTTLCFTAGQTAEEVQMNMQARDGAPLPYTLIFWDKTLAPAPGMPEEIERRCEVAFDGDHTEAAIAALREKMSTPPVFGFAIDLPATHEAEPGTALIEGRELLRGRVAVVHVGTRAGQTFMAVDRLPADWEAL</sequence>
<comment type="caution">
    <text evidence="2">The sequence shown here is derived from an EMBL/GenBank/DDBJ whole genome shotgun (WGS) entry which is preliminary data.</text>
</comment>
<reference evidence="2 3" key="1">
    <citation type="submission" date="2022-04" db="EMBL/GenBank/DDBJ databases">
        <title>Roseobacter sp. WL0113 is a bacterium isolated from neritic sediment.</title>
        <authorList>
            <person name="Wang L."/>
            <person name="He W."/>
            <person name="Zhang D.-F."/>
        </authorList>
    </citation>
    <scope>NUCLEOTIDE SEQUENCE [LARGE SCALE GENOMIC DNA]</scope>
    <source>
        <strain evidence="2 3">WL0113</strain>
    </source>
</reference>
<accession>A0ABT3BF57</accession>
<evidence type="ECO:0000313" key="2">
    <source>
        <dbReference type="EMBL" id="MCV3272188.1"/>
    </source>
</evidence>
<keyword evidence="1" id="KW-0732">Signal</keyword>